<name>A0ABU7BQK5_9TELE</name>
<evidence type="ECO:0000313" key="2">
    <source>
        <dbReference type="Proteomes" id="UP001345963"/>
    </source>
</evidence>
<proteinExistence type="predicted"/>
<gene>
    <name evidence="1" type="ORF">ATANTOWER_019484</name>
</gene>
<comment type="caution">
    <text evidence="1">The sequence shown here is derived from an EMBL/GenBank/DDBJ whole genome shotgun (WGS) entry which is preliminary data.</text>
</comment>
<feature type="non-terminal residue" evidence="1">
    <location>
        <position position="1"/>
    </location>
</feature>
<keyword evidence="2" id="KW-1185">Reference proteome</keyword>
<organism evidence="1 2">
    <name type="scientific">Ataeniobius toweri</name>
    <dbReference type="NCBI Taxonomy" id="208326"/>
    <lineage>
        <taxon>Eukaryota</taxon>
        <taxon>Metazoa</taxon>
        <taxon>Chordata</taxon>
        <taxon>Craniata</taxon>
        <taxon>Vertebrata</taxon>
        <taxon>Euteleostomi</taxon>
        <taxon>Actinopterygii</taxon>
        <taxon>Neopterygii</taxon>
        <taxon>Teleostei</taxon>
        <taxon>Neoteleostei</taxon>
        <taxon>Acanthomorphata</taxon>
        <taxon>Ovalentaria</taxon>
        <taxon>Atherinomorphae</taxon>
        <taxon>Cyprinodontiformes</taxon>
        <taxon>Goodeidae</taxon>
        <taxon>Ataeniobius</taxon>
    </lineage>
</organism>
<sequence length="57" mass="6669">GYSDNKERFILRVNLLERPNLGMLAVAFKVYHLKTVFHSKIFEGLEELFESTRSIPN</sequence>
<dbReference type="Proteomes" id="UP001345963">
    <property type="component" value="Unassembled WGS sequence"/>
</dbReference>
<dbReference type="EMBL" id="JAHUTI010063092">
    <property type="protein sequence ID" value="MED6252932.1"/>
    <property type="molecule type" value="Genomic_DNA"/>
</dbReference>
<accession>A0ABU7BQK5</accession>
<evidence type="ECO:0000313" key="1">
    <source>
        <dbReference type="EMBL" id="MED6252932.1"/>
    </source>
</evidence>
<reference evidence="1 2" key="1">
    <citation type="submission" date="2021-07" db="EMBL/GenBank/DDBJ databases">
        <authorList>
            <person name="Palmer J.M."/>
        </authorList>
    </citation>
    <scope>NUCLEOTIDE SEQUENCE [LARGE SCALE GENOMIC DNA]</scope>
    <source>
        <strain evidence="1 2">AT_MEX2019</strain>
        <tissue evidence="1">Muscle</tissue>
    </source>
</reference>
<protein>
    <submittedName>
        <fullName evidence="1">Uncharacterized protein</fullName>
    </submittedName>
</protein>